<dbReference type="Gene3D" id="1.10.10.60">
    <property type="entry name" value="Homeodomain-like"/>
    <property type="match status" value="1"/>
</dbReference>
<dbReference type="PROSITE" id="PS01124">
    <property type="entry name" value="HTH_ARAC_FAMILY_2"/>
    <property type="match status" value="1"/>
</dbReference>
<dbReference type="SUPFAM" id="SSF46689">
    <property type="entry name" value="Homeodomain-like"/>
    <property type="match status" value="1"/>
</dbReference>
<dbReference type="RefSeq" id="WP_138279396.1">
    <property type="nucleotide sequence ID" value="NZ_VBSN01000032.1"/>
</dbReference>
<comment type="caution">
    <text evidence="5">The sequence shown here is derived from an EMBL/GenBank/DDBJ whole genome shotgun (WGS) entry which is preliminary data.</text>
</comment>
<gene>
    <name evidence="5" type="ORF">FEM33_10830</name>
</gene>
<reference evidence="5 6" key="1">
    <citation type="submission" date="2019-05" db="EMBL/GenBank/DDBJ databases">
        <authorList>
            <person name="Qu J.-H."/>
        </authorList>
    </citation>
    <scope>NUCLEOTIDE SEQUENCE [LARGE SCALE GENOMIC DNA]</scope>
    <source>
        <strain evidence="5 6">NS28</strain>
    </source>
</reference>
<dbReference type="EMBL" id="VBSN01000032">
    <property type="protein sequence ID" value="KAA6439767.1"/>
    <property type="molecule type" value="Genomic_DNA"/>
</dbReference>
<dbReference type="GO" id="GO:0003700">
    <property type="term" value="F:DNA-binding transcription factor activity"/>
    <property type="evidence" value="ECO:0007669"/>
    <property type="project" value="InterPro"/>
</dbReference>
<accession>A0A5M8QU42</accession>
<protein>
    <submittedName>
        <fullName evidence="5">AraC family transcriptional regulator</fullName>
    </submittedName>
</protein>
<dbReference type="SMART" id="SM00342">
    <property type="entry name" value="HTH_ARAC"/>
    <property type="match status" value="1"/>
</dbReference>
<dbReference type="Pfam" id="PF12833">
    <property type="entry name" value="HTH_18"/>
    <property type="match status" value="1"/>
</dbReference>
<evidence type="ECO:0000256" key="2">
    <source>
        <dbReference type="ARBA" id="ARBA00023125"/>
    </source>
</evidence>
<evidence type="ECO:0000256" key="3">
    <source>
        <dbReference type="ARBA" id="ARBA00023163"/>
    </source>
</evidence>
<dbReference type="OrthoDB" id="629929at2"/>
<evidence type="ECO:0000256" key="1">
    <source>
        <dbReference type="ARBA" id="ARBA00023015"/>
    </source>
</evidence>
<keyword evidence="1" id="KW-0805">Transcription regulation</keyword>
<dbReference type="AlphaFoldDB" id="A0A5M8QU42"/>
<feature type="domain" description="HTH araC/xylS-type" evidence="4">
    <location>
        <begin position="180"/>
        <end position="290"/>
    </location>
</feature>
<sequence>MNEKVAELAAYPIGDLQLKGFKAYEVETKVHPIPIYGRRDFYKVCLISGHTLLNYADRSIDIDDTFLFFGNPHIPYSSHIQSEMMTGYACLFSEEFLKLSDRPGSHHESPLFKLANSPVVAVSEQQTAFLIMIFQKILAEQESDYAHKDDLVRSYLHLIIQEALKMNPQDHLVKNKNAASRVAFFFLELLERQFPIESINDPIKIRTAQQFASQLNVHVNYLNKSVKEITGKPTTVHIAERIATEAKALLQHTEWSIAEIAYALGFEYPTYFNNHFKKITGAVPKSFRTKNAVTAQV</sequence>
<keyword evidence="2" id="KW-0238">DNA-binding</keyword>
<dbReference type="GO" id="GO:0043565">
    <property type="term" value="F:sequence-specific DNA binding"/>
    <property type="evidence" value="ECO:0007669"/>
    <property type="project" value="InterPro"/>
</dbReference>
<evidence type="ECO:0000313" key="6">
    <source>
        <dbReference type="Proteomes" id="UP000323994"/>
    </source>
</evidence>
<dbReference type="PANTHER" id="PTHR43280:SF32">
    <property type="entry name" value="TRANSCRIPTIONAL REGULATORY PROTEIN"/>
    <property type="match status" value="1"/>
</dbReference>
<organism evidence="5 6">
    <name type="scientific">Dyadobacter flavalbus</name>
    <dbReference type="NCBI Taxonomy" id="2579942"/>
    <lineage>
        <taxon>Bacteria</taxon>
        <taxon>Pseudomonadati</taxon>
        <taxon>Bacteroidota</taxon>
        <taxon>Cytophagia</taxon>
        <taxon>Cytophagales</taxon>
        <taxon>Spirosomataceae</taxon>
        <taxon>Dyadobacter</taxon>
    </lineage>
</organism>
<dbReference type="Proteomes" id="UP000323994">
    <property type="component" value="Unassembled WGS sequence"/>
</dbReference>
<name>A0A5M8QU42_9BACT</name>
<evidence type="ECO:0000313" key="5">
    <source>
        <dbReference type="EMBL" id="KAA6439767.1"/>
    </source>
</evidence>
<proteinExistence type="predicted"/>
<dbReference type="PANTHER" id="PTHR43280">
    <property type="entry name" value="ARAC-FAMILY TRANSCRIPTIONAL REGULATOR"/>
    <property type="match status" value="1"/>
</dbReference>
<keyword evidence="3" id="KW-0804">Transcription</keyword>
<dbReference type="InterPro" id="IPR009057">
    <property type="entry name" value="Homeodomain-like_sf"/>
</dbReference>
<keyword evidence="6" id="KW-1185">Reference proteome</keyword>
<evidence type="ECO:0000259" key="4">
    <source>
        <dbReference type="PROSITE" id="PS01124"/>
    </source>
</evidence>
<dbReference type="InterPro" id="IPR018060">
    <property type="entry name" value="HTH_AraC"/>
</dbReference>